<gene>
    <name evidence="2" type="ORF">PMIN01_00572</name>
</gene>
<dbReference type="Proteomes" id="UP000756921">
    <property type="component" value="Unassembled WGS sequence"/>
</dbReference>
<evidence type="ECO:0000256" key="1">
    <source>
        <dbReference type="SAM" id="MobiDB-lite"/>
    </source>
</evidence>
<reference evidence="2" key="1">
    <citation type="journal article" date="2020" name="Mol. Plant Microbe Interact.">
        <title>Genome Sequence of the Biocontrol Agent Coniothyrium minitans strain Conio (IMI 134523).</title>
        <authorList>
            <person name="Patel D."/>
            <person name="Shittu T.A."/>
            <person name="Baroncelli R."/>
            <person name="Muthumeenakshi S."/>
            <person name="Osborne T.H."/>
            <person name="Janganan T.K."/>
            <person name="Sreenivasaprasad S."/>
        </authorList>
    </citation>
    <scope>NUCLEOTIDE SEQUENCE</scope>
    <source>
        <strain evidence="2">Conio</strain>
    </source>
</reference>
<evidence type="ECO:0000313" key="3">
    <source>
        <dbReference type="Proteomes" id="UP000756921"/>
    </source>
</evidence>
<feature type="compositionally biased region" description="Polar residues" evidence="1">
    <location>
        <begin position="1"/>
        <end position="15"/>
    </location>
</feature>
<name>A0A9P6GT32_9PLEO</name>
<feature type="compositionally biased region" description="Polar residues" evidence="1">
    <location>
        <begin position="94"/>
        <end position="103"/>
    </location>
</feature>
<feature type="region of interest" description="Disordered" evidence="1">
    <location>
        <begin position="1"/>
        <end position="25"/>
    </location>
</feature>
<evidence type="ECO:0000313" key="2">
    <source>
        <dbReference type="EMBL" id="KAF9741033.1"/>
    </source>
</evidence>
<dbReference type="EMBL" id="WJXW01000001">
    <property type="protein sequence ID" value="KAF9741033.1"/>
    <property type="molecule type" value="Genomic_DNA"/>
</dbReference>
<accession>A0A9P6GT32</accession>
<protein>
    <submittedName>
        <fullName evidence="2">Uncharacterized protein</fullName>
    </submittedName>
</protein>
<comment type="caution">
    <text evidence="2">The sequence shown here is derived from an EMBL/GenBank/DDBJ whole genome shotgun (WGS) entry which is preliminary data.</text>
</comment>
<organism evidence="2 3">
    <name type="scientific">Paraphaeosphaeria minitans</name>
    <dbReference type="NCBI Taxonomy" id="565426"/>
    <lineage>
        <taxon>Eukaryota</taxon>
        <taxon>Fungi</taxon>
        <taxon>Dikarya</taxon>
        <taxon>Ascomycota</taxon>
        <taxon>Pezizomycotina</taxon>
        <taxon>Dothideomycetes</taxon>
        <taxon>Pleosporomycetidae</taxon>
        <taxon>Pleosporales</taxon>
        <taxon>Massarineae</taxon>
        <taxon>Didymosphaeriaceae</taxon>
        <taxon>Paraphaeosphaeria</taxon>
    </lineage>
</organism>
<dbReference type="AlphaFoldDB" id="A0A9P6GT32"/>
<keyword evidence="3" id="KW-1185">Reference proteome</keyword>
<proteinExistence type="predicted"/>
<feature type="region of interest" description="Disordered" evidence="1">
    <location>
        <begin position="75"/>
        <end position="103"/>
    </location>
</feature>
<sequence>MAGIHSGSSTANTACSRDPRLAPPGRALREAAKMEGFAVTWNRATKFSGATIRLDSTLTPASDLGVATAGQWRLPPSSVSATEDIPARPGSSRGVASTGFNGV</sequence>